<sequence length="610" mass="62964">MGEADAVVQADLAGRGAPPGGEGEQSAGDVAAAAAGPPREAGLLDLPDDLLRLVAGRVSPYVSDQQVLVDVSAATHLPLLLTCRKLATIGYSAVTEVRITGSDWVDPTDPMSDDESVEEAADADADADAEAAGGPPPPPTIASLLASPPGQHMRRRLFSVLSFLRRVAPSPVRRLVVCDVAINEGAYDVFWAMLRGATAHLPIRDVRAGGSAVAAVAAADVSAVPLTCLHLERLDARNEDHAAGVVAALAAHGPGLKELRLDAYIYGPSGEEDADYTTGFASKVLRDLPAMPVLRVLILCTSLCGEAARRLAAACPAVETLVLEEDCGWLPANSGVCWSLPGAFPNLRSLTWESSWDNPDAGTQTDLLLTLRGRSLERLNFAPYLNVYGSDDWVLGPPLVAALTSAAALPAILELSGTGVWTGELLRQLLDTGAADTSTLRDLSLEVVDLLAETVAPLGRLPRLSRLSLTAGPTVSGGVSVPAAPCLADLSVSPVVDTNEMEGFLTSAGGAAAVGAPPGPNTREELAAALLHAAAASPSRATLATLKVHSRKPPTRAVDAAAVAVAPRLPALRHLSVGGAAWSFASGRVVAHVEPDPDPPVRARNVLPPC</sequence>
<protein>
    <submittedName>
        <fullName evidence="1">Uncharacterized protein</fullName>
    </submittedName>
</protein>
<accession>A0ACC3CFP3</accession>
<dbReference type="EMBL" id="CM020620">
    <property type="protein sequence ID" value="KAK1868997.1"/>
    <property type="molecule type" value="Genomic_DNA"/>
</dbReference>
<gene>
    <name evidence="1" type="ORF">I4F81_011479</name>
</gene>
<evidence type="ECO:0000313" key="1">
    <source>
        <dbReference type="EMBL" id="KAK1868997.1"/>
    </source>
</evidence>
<comment type="caution">
    <text evidence="1">The sequence shown here is derived from an EMBL/GenBank/DDBJ whole genome shotgun (WGS) entry which is preliminary data.</text>
</comment>
<dbReference type="Proteomes" id="UP000798662">
    <property type="component" value="Chromosome 3"/>
</dbReference>
<name>A0ACC3CFP3_PYRYE</name>
<proteinExistence type="predicted"/>
<reference evidence="1" key="1">
    <citation type="submission" date="2019-11" db="EMBL/GenBank/DDBJ databases">
        <title>Nori genome reveals adaptations in red seaweeds to the harsh intertidal environment.</title>
        <authorList>
            <person name="Wang D."/>
            <person name="Mao Y."/>
        </authorList>
    </citation>
    <scope>NUCLEOTIDE SEQUENCE</scope>
    <source>
        <tissue evidence="1">Gametophyte</tissue>
    </source>
</reference>
<keyword evidence="2" id="KW-1185">Reference proteome</keyword>
<organism evidence="1 2">
    <name type="scientific">Pyropia yezoensis</name>
    <name type="common">Susabi-nori</name>
    <name type="synonym">Porphyra yezoensis</name>
    <dbReference type="NCBI Taxonomy" id="2788"/>
    <lineage>
        <taxon>Eukaryota</taxon>
        <taxon>Rhodophyta</taxon>
        <taxon>Bangiophyceae</taxon>
        <taxon>Bangiales</taxon>
        <taxon>Bangiaceae</taxon>
        <taxon>Pyropia</taxon>
    </lineage>
</organism>
<evidence type="ECO:0000313" key="2">
    <source>
        <dbReference type="Proteomes" id="UP000798662"/>
    </source>
</evidence>